<feature type="domain" description="Intracellular proteinase inhibitor BsuPI" evidence="2">
    <location>
        <begin position="70"/>
        <end position="164"/>
    </location>
</feature>
<dbReference type="Proteomes" id="UP001597227">
    <property type="component" value="Unassembled WGS sequence"/>
</dbReference>
<dbReference type="Gene3D" id="2.60.40.2360">
    <property type="entry name" value="Intracellular proteinase inhibitor BsuPI"/>
    <property type="match status" value="1"/>
</dbReference>
<keyword evidence="1" id="KW-0472">Membrane</keyword>
<protein>
    <recommendedName>
        <fullName evidence="2">Intracellular proteinase inhibitor BsuPI domain-containing protein</fullName>
    </recommendedName>
</protein>
<evidence type="ECO:0000313" key="4">
    <source>
        <dbReference type="Proteomes" id="UP001597227"/>
    </source>
</evidence>
<keyword evidence="1" id="KW-0812">Transmembrane</keyword>
<comment type="caution">
    <text evidence="3">The sequence shown here is derived from an EMBL/GenBank/DDBJ whole genome shotgun (WGS) entry which is preliminary data.</text>
</comment>
<evidence type="ECO:0000259" key="2">
    <source>
        <dbReference type="Pfam" id="PF12690"/>
    </source>
</evidence>
<keyword evidence="1" id="KW-1133">Transmembrane helix</keyword>
<evidence type="ECO:0000313" key="3">
    <source>
        <dbReference type="EMBL" id="MFD1780001.1"/>
    </source>
</evidence>
<sequence>MKKTLLYLIGGLAVICFIIFIVQEKSDEVIKEERETIITEDEADMRNNRKKLGKITSSTKKIIGLNHIETSISKKETNNGISIIYELYNAGDQDINLQFPSSQEYDYEIFNEAGDLIYRYSDEYVFAQVIRDVIFAKGKTLTFVAGLPKLEKGEYRISFWAAAKGLDTLKEEITIRVE</sequence>
<proteinExistence type="predicted"/>
<dbReference type="InterPro" id="IPR038144">
    <property type="entry name" value="IPI"/>
</dbReference>
<evidence type="ECO:0000256" key="1">
    <source>
        <dbReference type="SAM" id="Phobius"/>
    </source>
</evidence>
<gene>
    <name evidence="3" type="ORF">ACFSFW_15150</name>
</gene>
<accession>A0ABW4MPW1</accession>
<dbReference type="EMBL" id="JBHUEK010000025">
    <property type="protein sequence ID" value="MFD1780001.1"/>
    <property type="molecule type" value="Genomic_DNA"/>
</dbReference>
<reference evidence="4" key="1">
    <citation type="journal article" date="2019" name="Int. J. Syst. Evol. Microbiol.">
        <title>The Global Catalogue of Microorganisms (GCM) 10K type strain sequencing project: providing services to taxonomists for standard genome sequencing and annotation.</title>
        <authorList>
            <consortium name="The Broad Institute Genomics Platform"/>
            <consortium name="The Broad Institute Genome Sequencing Center for Infectious Disease"/>
            <person name="Wu L."/>
            <person name="Ma J."/>
        </authorList>
    </citation>
    <scope>NUCLEOTIDE SEQUENCE [LARGE SCALE GENOMIC DNA]</scope>
    <source>
        <strain evidence="4">CCUG 15531</strain>
    </source>
</reference>
<feature type="transmembrane region" description="Helical" evidence="1">
    <location>
        <begin position="6"/>
        <end position="22"/>
    </location>
</feature>
<dbReference type="InterPro" id="IPR020481">
    <property type="entry name" value="Intracell_prot_inh_BsuPI"/>
</dbReference>
<dbReference type="Pfam" id="PF12690">
    <property type="entry name" value="BsuPI"/>
    <property type="match status" value="1"/>
</dbReference>
<keyword evidence="4" id="KW-1185">Reference proteome</keyword>
<name>A0ABW4MPW1_9BACI</name>
<dbReference type="RefSeq" id="WP_388039475.1">
    <property type="nucleotide sequence ID" value="NZ_JBHUEK010000025.1"/>
</dbReference>
<organism evidence="3 4">
    <name type="scientific">Fredinandcohnia salidurans</name>
    <dbReference type="NCBI Taxonomy" id="2595041"/>
    <lineage>
        <taxon>Bacteria</taxon>
        <taxon>Bacillati</taxon>
        <taxon>Bacillota</taxon>
        <taxon>Bacilli</taxon>
        <taxon>Bacillales</taxon>
        <taxon>Bacillaceae</taxon>
        <taxon>Fredinandcohnia</taxon>
    </lineage>
</organism>